<evidence type="ECO:0000256" key="4">
    <source>
        <dbReference type="ARBA" id="ARBA00022679"/>
    </source>
</evidence>
<protein>
    <recommendedName>
        <fullName evidence="2">uroporphyrinogen-III C-methyltransferase</fullName>
        <ecNumber evidence="2">2.1.1.107</ecNumber>
    </recommendedName>
</protein>
<dbReference type="Gene3D" id="3.40.1010.10">
    <property type="entry name" value="Cobalt-precorrin-4 Transmethylase, Domain 1"/>
    <property type="match status" value="1"/>
</dbReference>
<evidence type="ECO:0000313" key="10">
    <source>
        <dbReference type="EMBL" id="KFA91374.1"/>
    </source>
</evidence>
<comment type="caution">
    <text evidence="10">The sequence shown here is derived from an EMBL/GenBank/DDBJ whole genome shotgun (WGS) entry which is preliminary data.</text>
</comment>
<dbReference type="InterPro" id="IPR014777">
    <property type="entry name" value="4pyrrole_Mease_sub1"/>
</dbReference>
<comment type="similarity">
    <text evidence="1 8">Belongs to the precorrin methyltransferase family.</text>
</comment>
<dbReference type="InterPro" id="IPR006366">
    <property type="entry name" value="CobA/CysG_C"/>
</dbReference>
<dbReference type="InterPro" id="IPR050161">
    <property type="entry name" value="Siro_Cobalamin_biosynth"/>
</dbReference>
<dbReference type="GO" id="GO:0019354">
    <property type="term" value="P:siroheme biosynthetic process"/>
    <property type="evidence" value="ECO:0007669"/>
    <property type="project" value="UniProtKB-UniPathway"/>
</dbReference>
<keyword evidence="6" id="KW-0627">Porphyrin biosynthesis</keyword>
<evidence type="ECO:0000256" key="6">
    <source>
        <dbReference type="ARBA" id="ARBA00023244"/>
    </source>
</evidence>
<organism evidence="10 11">
    <name type="scientific">Archangium violaceum Cb vi76</name>
    <dbReference type="NCBI Taxonomy" id="1406225"/>
    <lineage>
        <taxon>Bacteria</taxon>
        <taxon>Pseudomonadati</taxon>
        <taxon>Myxococcota</taxon>
        <taxon>Myxococcia</taxon>
        <taxon>Myxococcales</taxon>
        <taxon>Cystobacterineae</taxon>
        <taxon>Archangiaceae</taxon>
        <taxon>Archangium</taxon>
    </lineage>
</organism>
<dbReference type="InterPro" id="IPR003043">
    <property type="entry name" value="Uropor_MeTrfase_CS"/>
</dbReference>
<dbReference type="EMBL" id="JPMI01000145">
    <property type="protein sequence ID" value="KFA91374.1"/>
    <property type="molecule type" value="Genomic_DNA"/>
</dbReference>
<evidence type="ECO:0000313" key="11">
    <source>
        <dbReference type="Proteomes" id="UP000028547"/>
    </source>
</evidence>
<reference evidence="10 11" key="1">
    <citation type="submission" date="2014-07" db="EMBL/GenBank/DDBJ databases">
        <title>Draft Genome Sequence of Gephyronic Acid Producer, Cystobacter violaceus Strain Cb vi76.</title>
        <authorList>
            <person name="Stevens D.C."/>
            <person name="Young J."/>
            <person name="Carmichael R."/>
            <person name="Tan J."/>
            <person name="Taylor R.E."/>
        </authorList>
    </citation>
    <scope>NUCLEOTIDE SEQUENCE [LARGE SCALE GENOMIC DNA]</scope>
    <source>
        <strain evidence="10 11">Cb vi76</strain>
    </source>
</reference>
<dbReference type="InterPro" id="IPR014776">
    <property type="entry name" value="4pyrrole_Mease_sub2"/>
</dbReference>
<dbReference type="InterPro" id="IPR000878">
    <property type="entry name" value="4pyrrol_Mease"/>
</dbReference>
<dbReference type="PROSITE" id="PS00839">
    <property type="entry name" value="SUMT_1"/>
    <property type="match status" value="1"/>
</dbReference>
<dbReference type="NCBIfam" id="NF004790">
    <property type="entry name" value="PRK06136.1"/>
    <property type="match status" value="1"/>
</dbReference>
<evidence type="ECO:0000256" key="1">
    <source>
        <dbReference type="ARBA" id="ARBA00005879"/>
    </source>
</evidence>
<name>A0A084SSD9_9BACT</name>
<keyword evidence="5" id="KW-0949">S-adenosyl-L-methionine</keyword>
<evidence type="ECO:0000256" key="7">
    <source>
        <dbReference type="ARBA" id="ARBA00025705"/>
    </source>
</evidence>
<dbReference type="FunFam" id="3.40.1010.10:FF:000001">
    <property type="entry name" value="Siroheme synthase"/>
    <property type="match status" value="1"/>
</dbReference>
<dbReference type="Gene3D" id="3.30.950.10">
    <property type="entry name" value="Methyltransferase, Cobalt-precorrin-4 Transmethylase, Domain 2"/>
    <property type="match status" value="1"/>
</dbReference>
<dbReference type="PANTHER" id="PTHR45790">
    <property type="entry name" value="SIROHEME SYNTHASE-RELATED"/>
    <property type="match status" value="1"/>
</dbReference>
<dbReference type="SUPFAM" id="SSF53790">
    <property type="entry name" value="Tetrapyrrole methylase"/>
    <property type="match status" value="1"/>
</dbReference>
<accession>A0A084SSD9</accession>
<evidence type="ECO:0000256" key="3">
    <source>
        <dbReference type="ARBA" id="ARBA00022603"/>
    </source>
</evidence>
<evidence type="ECO:0000256" key="2">
    <source>
        <dbReference type="ARBA" id="ARBA00012162"/>
    </source>
</evidence>
<keyword evidence="4 8" id="KW-0808">Transferase</keyword>
<evidence type="ECO:0000256" key="8">
    <source>
        <dbReference type="RuleBase" id="RU003960"/>
    </source>
</evidence>
<gene>
    <name evidence="10" type="ORF">Q664_22410</name>
</gene>
<keyword evidence="3 8" id="KW-0489">Methyltransferase</keyword>
<dbReference type="RefSeq" id="WP_043398876.1">
    <property type="nucleotide sequence ID" value="NZ_JPMI01000145.1"/>
</dbReference>
<sequence>MSKQVNGKVYLVGAGPGDPGLLTLRAAQLLAGADAVVYDRLIHPDVLKHARPRARLLFVGKEGGGESVRQEEINALLIAQARLGRSVVRLKGGDPFVFGRGGEEALALEAAGIAYEVVPGVSSGVAAPAAAGIPITHRGVSGSVTFATAYRAGKAPDWAHLAGSETLVLFMTGSRLEEATLGLIAAGRSPNTPTAIVEAGTWEHQRVLEAPLSSIAAKAREASVGSPAMLVVGEVVSLRSQLRSLVESRPLVSERERFLKVEAGHE</sequence>
<dbReference type="PROSITE" id="PS00840">
    <property type="entry name" value="SUMT_2"/>
    <property type="match status" value="1"/>
</dbReference>
<dbReference type="NCBIfam" id="TIGR01469">
    <property type="entry name" value="cobA_cysG_Cterm"/>
    <property type="match status" value="1"/>
</dbReference>
<evidence type="ECO:0000259" key="9">
    <source>
        <dbReference type="Pfam" id="PF00590"/>
    </source>
</evidence>
<proteinExistence type="inferred from homology"/>
<dbReference type="InterPro" id="IPR035996">
    <property type="entry name" value="4pyrrol_Methylase_sf"/>
</dbReference>
<dbReference type="PANTHER" id="PTHR45790:SF3">
    <property type="entry name" value="S-ADENOSYL-L-METHIONINE-DEPENDENT UROPORPHYRINOGEN III METHYLTRANSFERASE, CHLOROPLASTIC"/>
    <property type="match status" value="1"/>
</dbReference>
<feature type="domain" description="Tetrapyrrole methylase" evidence="9">
    <location>
        <begin position="8"/>
        <end position="215"/>
    </location>
</feature>
<dbReference type="GO" id="GO:0004851">
    <property type="term" value="F:uroporphyrin-III C-methyltransferase activity"/>
    <property type="evidence" value="ECO:0007669"/>
    <property type="project" value="UniProtKB-EC"/>
</dbReference>
<dbReference type="UniPathway" id="UPA00262">
    <property type="reaction ID" value="UER00211"/>
</dbReference>
<dbReference type="EC" id="2.1.1.107" evidence="2"/>
<evidence type="ECO:0000256" key="5">
    <source>
        <dbReference type="ARBA" id="ARBA00022691"/>
    </source>
</evidence>
<dbReference type="AlphaFoldDB" id="A0A084SSD9"/>
<dbReference type="Pfam" id="PF00590">
    <property type="entry name" value="TP_methylase"/>
    <property type="match status" value="1"/>
</dbReference>
<comment type="pathway">
    <text evidence="7">Porphyrin-containing compound metabolism; siroheme biosynthesis; precorrin-2 from uroporphyrinogen III: step 1/1.</text>
</comment>
<dbReference type="Proteomes" id="UP000028547">
    <property type="component" value="Unassembled WGS sequence"/>
</dbReference>
<dbReference type="GO" id="GO:0032259">
    <property type="term" value="P:methylation"/>
    <property type="evidence" value="ECO:0007669"/>
    <property type="project" value="UniProtKB-KW"/>
</dbReference>
<dbReference type="CDD" id="cd11642">
    <property type="entry name" value="SUMT"/>
    <property type="match status" value="1"/>
</dbReference>